<feature type="repeat" description="WD" evidence="5">
    <location>
        <begin position="458"/>
        <end position="489"/>
    </location>
</feature>
<dbReference type="PANTHER" id="PTHR19854:SF15">
    <property type="entry name" value="TRANSDUCIN BETA-LIKE PROTEIN 3"/>
    <property type="match status" value="1"/>
</dbReference>
<dbReference type="InterPro" id="IPR011047">
    <property type="entry name" value="Quinoprotein_ADH-like_sf"/>
</dbReference>
<dbReference type="PANTHER" id="PTHR19854">
    <property type="entry name" value="TRANSDUCIN BETA-LIKE 3"/>
    <property type="match status" value="1"/>
</dbReference>
<feature type="repeat" description="WD" evidence="5">
    <location>
        <begin position="583"/>
        <end position="615"/>
    </location>
</feature>
<dbReference type="Pfam" id="PF08625">
    <property type="entry name" value="Utp13"/>
    <property type="match status" value="1"/>
</dbReference>
<dbReference type="InterPro" id="IPR036322">
    <property type="entry name" value="WD40_repeat_dom_sf"/>
</dbReference>
<dbReference type="InterPro" id="IPR019775">
    <property type="entry name" value="WD40_repeat_CS"/>
</dbReference>
<dbReference type="Proteomes" id="UP000695000">
    <property type="component" value="Unplaced"/>
</dbReference>
<dbReference type="SUPFAM" id="SSF50978">
    <property type="entry name" value="WD40 repeat-like"/>
    <property type="match status" value="1"/>
</dbReference>
<dbReference type="GeneID" id="108569739"/>
<protein>
    <submittedName>
        <fullName evidence="8">Transducin beta-like protein 3</fullName>
    </submittedName>
</protein>
<dbReference type="SMART" id="SM00320">
    <property type="entry name" value="WD40"/>
    <property type="match status" value="12"/>
</dbReference>
<keyword evidence="7" id="KW-1185">Reference proteome</keyword>
<evidence type="ECO:0000256" key="3">
    <source>
        <dbReference type="ARBA" id="ARBA00022737"/>
    </source>
</evidence>
<dbReference type="InterPro" id="IPR013934">
    <property type="entry name" value="Utp13_C"/>
</dbReference>
<dbReference type="RefSeq" id="XP_017786889.1">
    <property type="nucleotide sequence ID" value="XM_017931400.1"/>
</dbReference>
<dbReference type="InterPro" id="IPR001680">
    <property type="entry name" value="WD40_rpt"/>
</dbReference>
<sequence length="775" mass="85391">MTTSVKIKETYEVESKLGAFYTGGNVEWHEDKIFCQTATHVNLVDVNSGAVTARIGLVNEDSEAEIDAIHTFTSHGSTIVTSHNSGLLRLWSMDGEMTKMWKYIHIGPIAKLNLKDSVLASGGADGVVRVWDLEHHVCILGLRNCSGVVNLVEFSPDLNSIYASGDDGKIVSHSLPKGEVKQIYSGHYSKVTSLSFHHDEKYFVSGGRDKVLMMWEIGNATALKTIPLYEEIESVIAMPEKFILGDFQSGSGVYVATGGSNGIVRVWDAKNAKEVYVQSNSLVSKSKEEGGLAITKLVPSSDIKSIGVVSAEQNIILHNLETFEVAKQMIGFSDEILDIIFCGQNDSHLAVATNSNDIKIYETSSMNCNILKGHTDIVLALGKAQFNVNYIVSSSKDNTLRLWDISTLKCLAVGHGHTASVGSVSFANSNQFIVSASQDTCLKIWTIDEKNLVCEKTQQAHAKDINGVCVSPNDKLIASCSQDKMVKLWTENLTALGTLKGHRRGVWSVRFSPIDQVLMSSSADCTIKLWSITDLNCIKTIEGHEASVVRADFLSCGLQIISAGADGLLKLFDVKSGECTSTFDEHEARIWALAVDKSEGNLVSGGADSTLIRWKDVTEIKKLERIQEAEQLSLEEQKLQNYIHENNLIKALKLALKLGKPYQVLKIIQGVLKQNDNALTDAIKELRNDHKESLLKCCMDWNTNSRNCQAAQLVLNILINEVQSGEFRPVGLSGSIESALPYTERHFKRVTQMVQDFHFIDYTINCMLPHSKVNK</sequence>
<evidence type="ECO:0000256" key="2">
    <source>
        <dbReference type="ARBA" id="ARBA00022574"/>
    </source>
</evidence>
<feature type="repeat" description="WD" evidence="5">
    <location>
        <begin position="251"/>
        <end position="277"/>
    </location>
</feature>
<organism evidence="7 8">
    <name type="scientific">Nicrophorus vespilloides</name>
    <name type="common">Boreal carrion beetle</name>
    <dbReference type="NCBI Taxonomy" id="110193"/>
    <lineage>
        <taxon>Eukaryota</taxon>
        <taxon>Metazoa</taxon>
        <taxon>Ecdysozoa</taxon>
        <taxon>Arthropoda</taxon>
        <taxon>Hexapoda</taxon>
        <taxon>Insecta</taxon>
        <taxon>Pterygota</taxon>
        <taxon>Neoptera</taxon>
        <taxon>Endopterygota</taxon>
        <taxon>Coleoptera</taxon>
        <taxon>Polyphaga</taxon>
        <taxon>Staphyliniformia</taxon>
        <taxon>Silphidae</taxon>
        <taxon>Nicrophorinae</taxon>
        <taxon>Nicrophorus</taxon>
    </lineage>
</organism>
<dbReference type="PROSITE" id="PS00678">
    <property type="entry name" value="WD_REPEATS_1"/>
    <property type="match status" value="2"/>
</dbReference>
<evidence type="ECO:0000256" key="1">
    <source>
        <dbReference type="ARBA" id="ARBA00004604"/>
    </source>
</evidence>
<dbReference type="InterPro" id="IPR020472">
    <property type="entry name" value="WD40_PAC1"/>
</dbReference>
<accession>A0ABM1NJ89</accession>
<proteinExistence type="predicted"/>
<evidence type="ECO:0000313" key="7">
    <source>
        <dbReference type="Proteomes" id="UP000695000"/>
    </source>
</evidence>
<dbReference type="SUPFAM" id="SSF50998">
    <property type="entry name" value="Quinoprotein alcohol dehydrogenase-like"/>
    <property type="match status" value="1"/>
</dbReference>
<feature type="repeat" description="WD" evidence="5">
    <location>
        <begin position="499"/>
        <end position="540"/>
    </location>
</feature>
<name>A0ABM1NJ89_NICVS</name>
<feature type="repeat" description="WD" evidence="5">
    <location>
        <begin position="119"/>
        <end position="134"/>
    </location>
</feature>
<dbReference type="PRINTS" id="PR00320">
    <property type="entry name" value="GPROTEINBRPT"/>
</dbReference>
<keyword evidence="3" id="KW-0677">Repeat</keyword>
<dbReference type="Gene3D" id="2.130.10.10">
    <property type="entry name" value="YVTN repeat-like/Quinoprotein amine dehydrogenase"/>
    <property type="match status" value="3"/>
</dbReference>
<gene>
    <name evidence="8" type="primary">LOC108569739</name>
</gene>
<evidence type="ECO:0000256" key="4">
    <source>
        <dbReference type="ARBA" id="ARBA00023242"/>
    </source>
</evidence>
<dbReference type="Pfam" id="PF00400">
    <property type="entry name" value="WD40"/>
    <property type="match status" value="8"/>
</dbReference>
<dbReference type="PROSITE" id="PS50294">
    <property type="entry name" value="WD_REPEATS_REGION"/>
    <property type="match status" value="5"/>
</dbReference>
<keyword evidence="2 5" id="KW-0853">WD repeat</keyword>
<feature type="repeat" description="WD" evidence="5">
    <location>
        <begin position="414"/>
        <end position="455"/>
    </location>
</feature>
<evidence type="ECO:0000313" key="8">
    <source>
        <dbReference type="RefSeq" id="XP_017786889.1"/>
    </source>
</evidence>
<keyword evidence="4" id="KW-0539">Nucleus</keyword>
<feature type="repeat" description="WD" evidence="5">
    <location>
        <begin position="541"/>
        <end position="582"/>
    </location>
</feature>
<evidence type="ECO:0000259" key="6">
    <source>
        <dbReference type="Pfam" id="PF08625"/>
    </source>
</evidence>
<dbReference type="InterPro" id="IPR015943">
    <property type="entry name" value="WD40/YVTN_repeat-like_dom_sf"/>
</dbReference>
<feature type="domain" description="U3 small nucleolar RNA-associated protein 13 C-terminal" evidence="6">
    <location>
        <begin position="636"/>
        <end position="767"/>
    </location>
</feature>
<feature type="repeat" description="WD" evidence="5">
    <location>
        <begin position="371"/>
        <end position="413"/>
    </location>
</feature>
<dbReference type="PROSITE" id="PS50082">
    <property type="entry name" value="WD_REPEATS_2"/>
    <property type="match status" value="9"/>
</dbReference>
<comment type="subcellular location">
    <subcellularLocation>
        <location evidence="1">Nucleus</location>
        <location evidence="1">Nucleolus</location>
    </subcellularLocation>
</comment>
<dbReference type="CDD" id="cd00200">
    <property type="entry name" value="WD40"/>
    <property type="match status" value="1"/>
</dbReference>
<reference evidence="8" key="1">
    <citation type="submission" date="2025-08" db="UniProtKB">
        <authorList>
            <consortium name="RefSeq"/>
        </authorList>
    </citation>
    <scope>IDENTIFICATION</scope>
    <source>
        <tissue evidence="8">Whole Larva</tissue>
    </source>
</reference>
<evidence type="ECO:0000256" key="5">
    <source>
        <dbReference type="PROSITE-ProRule" id="PRU00221"/>
    </source>
</evidence>
<feature type="repeat" description="WD" evidence="5">
    <location>
        <begin position="184"/>
        <end position="225"/>
    </location>
</feature>